<evidence type="ECO:0000313" key="2">
    <source>
        <dbReference type="EMBL" id="MFH4976504.1"/>
    </source>
</evidence>
<protein>
    <recommendedName>
        <fullName evidence="4">NADH-ubiquinone oxidoreductase MWFE subunit</fullName>
    </recommendedName>
</protein>
<comment type="caution">
    <text evidence="2">The sequence shown here is derived from an EMBL/GenBank/DDBJ whole genome shotgun (WGS) entry which is preliminary data.</text>
</comment>
<evidence type="ECO:0008006" key="4">
    <source>
        <dbReference type="Google" id="ProtNLM"/>
    </source>
</evidence>
<accession>A0ABD6EGN7</accession>
<evidence type="ECO:0000256" key="1">
    <source>
        <dbReference type="SAM" id="Phobius"/>
    </source>
</evidence>
<keyword evidence="1" id="KW-1133">Transmembrane helix</keyword>
<name>A0ABD6EGN7_9BILA</name>
<evidence type="ECO:0000313" key="3">
    <source>
        <dbReference type="Proteomes" id="UP001608902"/>
    </source>
</evidence>
<feature type="transmembrane region" description="Helical" evidence="1">
    <location>
        <begin position="6"/>
        <end position="29"/>
    </location>
</feature>
<keyword evidence="3" id="KW-1185">Reference proteome</keyword>
<keyword evidence="1" id="KW-0812">Transmembrane</keyword>
<reference evidence="2 3" key="1">
    <citation type="submission" date="2024-08" db="EMBL/GenBank/DDBJ databases">
        <title>Gnathostoma spinigerum genome.</title>
        <authorList>
            <person name="Gonzalez-Bertolin B."/>
            <person name="Monzon S."/>
            <person name="Zaballos A."/>
            <person name="Jimenez P."/>
            <person name="Dekumyoy P."/>
            <person name="Varona S."/>
            <person name="Cuesta I."/>
            <person name="Sumanam S."/>
            <person name="Adisakwattana P."/>
            <person name="Gasser R.B."/>
            <person name="Hernandez-Gonzalez A."/>
            <person name="Young N.D."/>
            <person name="Perteguer M.J."/>
        </authorList>
    </citation>
    <scope>NUCLEOTIDE SEQUENCE [LARGE SCALE GENOMIC DNA]</scope>
    <source>
        <strain evidence="2">AL3</strain>
        <tissue evidence="2">Liver</tissue>
    </source>
</reference>
<sequence>MWYEQMYSGVITILFVGGAIYMSWPFNIWDVGRPYRRNYGNIRRIHLSQRDHVLTGNQYVISGLESIPDA</sequence>
<proteinExistence type="predicted"/>
<dbReference type="EMBL" id="JBGFUD010001600">
    <property type="protein sequence ID" value="MFH4976504.1"/>
    <property type="molecule type" value="Genomic_DNA"/>
</dbReference>
<dbReference type="Pfam" id="PF15879">
    <property type="entry name" value="MWFE"/>
    <property type="match status" value="1"/>
</dbReference>
<organism evidence="2 3">
    <name type="scientific">Gnathostoma spinigerum</name>
    <dbReference type="NCBI Taxonomy" id="75299"/>
    <lineage>
        <taxon>Eukaryota</taxon>
        <taxon>Metazoa</taxon>
        <taxon>Ecdysozoa</taxon>
        <taxon>Nematoda</taxon>
        <taxon>Chromadorea</taxon>
        <taxon>Rhabditida</taxon>
        <taxon>Spirurina</taxon>
        <taxon>Gnathostomatomorpha</taxon>
        <taxon>Gnathostomatoidea</taxon>
        <taxon>Gnathostomatidae</taxon>
        <taxon>Gnathostoma</taxon>
    </lineage>
</organism>
<keyword evidence="1" id="KW-0472">Membrane</keyword>
<gene>
    <name evidence="2" type="ORF">AB6A40_003213</name>
</gene>
<dbReference type="Proteomes" id="UP001608902">
    <property type="component" value="Unassembled WGS sequence"/>
</dbReference>
<dbReference type="InterPro" id="IPR017384">
    <property type="entry name" value="NADH_Ub_cplx-1_asu_su-1"/>
</dbReference>
<dbReference type="AlphaFoldDB" id="A0ABD6EGN7"/>